<gene>
    <name evidence="1" type="ORF">OUZ56_021483</name>
</gene>
<keyword evidence="2" id="KW-1185">Reference proteome</keyword>
<protein>
    <submittedName>
        <fullName evidence="1">Uncharacterized protein</fullName>
    </submittedName>
</protein>
<evidence type="ECO:0000313" key="1">
    <source>
        <dbReference type="EMBL" id="KAK4012384.1"/>
    </source>
</evidence>
<accession>A0ABQ9ZIX7</accession>
<dbReference type="EMBL" id="JAOYFB010000003">
    <property type="protein sequence ID" value="KAK4012384.1"/>
    <property type="molecule type" value="Genomic_DNA"/>
</dbReference>
<evidence type="ECO:0000313" key="2">
    <source>
        <dbReference type="Proteomes" id="UP001234178"/>
    </source>
</evidence>
<reference evidence="1 2" key="1">
    <citation type="journal article" date="2023" name="Nucleic Acids Res.">
        <title>The hologenome of Daphnia magna reveals possible DNA methylation and microbiome-mediated evolution of the host genome.</title>
        <authorList>
            <person name="Chaturvedi A."/>
            <person name="Li X."/>
            <person name="Dhandapani V."/>
            <person name="Marshall H."/>
            <person name="Kissane S."/>
            <person name="Cuenca-Cambronero M."/>
            <person name="Asole G."/>
            <person name="Calvet F."/>
            <person name="Ruiz-Romero M."/>
            <person name="Marangio P."/>
            <person name="Guigo R."/>
            <person name="Rago D."/>
            <person name="Mirbahai L."/>
            <person name="Eastwood N."/>
            <person name="Colbourne J.K."/>
            <person name="Zhou J."/>
            <person name="Mallon E."/>
            <person name="Orsini L."/>
        </authorList>
    </citation>
    <scope>NUCLEOTIDE SEQUENCE [LARGE SCALE GENOMIC DNA]</scope>
    <source>
        <strain evidence="1">LRV0_1</strain>
    </source>
</reference>
<sequence>MGKTVDELRLSVSTTILLLVSSAFIGRILYDGRYGLSGVYAALTVSPEKQPSYYYNYNTYIVYKTKASTKKSNIRKSSLWFMPGRVGAMNSPGDGVALGSCRSIVDIRL</sequence>
<proteinExistence type="predicted"/>
<dbReference type="Proteomes" id="UP001234178">
    <property type="component" value="Unassembled WGS sequence"/>
</dbReference>
<organism evidence="1 2">
    <name type="scientific">Daphnia magna</name>
    <dbReference type="NCBI Taxonomy" id="35525"/>
    <lineage>
        <taxon>Eukaryota</taxon>
        <taxon>Metazoa</taxon>
        <taxon>Ecdysozoa</taxon>
        <taxon>Arthropoda</taxon>
        <taxon>Crustacea</taxon>
        <taxon>Branchiopoda</taxon>
        <taxon>Diplostraca</taxon>
        <taxon>Cladocera</taxon>
        <taxon>Anomopoda</taxon>
        <taxon>Daphniidae</taxon>
        <taxon>Daphnia</taxon>
    </lineage>
</organism>
<name>A0ABQ9ZIX7_9CRUS</name>
<comment type="caution">
    <text evidence="1">The sequence shown here is derived from an EMBL/GenBank/DDBJ whole genome shotgun (WGS) entry which is preliminary data.</text>
</comment>